<evidence type="ECO:0000313" key="2">
    <source>
        <dbReference type="Proteomes" id="UP000183975"/>
    </source>
</evidence>
<dbReference type="OrthoDB" id="2002608at2"/>
<dbReference type="RefSeq" id="WP_072853957.1">
    <property type="nucleotide sequence ID" value="NZ_FRAH01000127.1"/>
</dbReference>
<organism evidence="1 2">
    <name type="scientific">Anaerotignum lactatifermentans DSM 14214</name>
    <dbReference type="NCBI Taxonomy" id="1121323"/>
    <lineage>
        <taxon>Bacteria</taxon>
        <taxon>Bacillati</taxon>
        <taxon>Bacillota</taxon>
        <taxon>Clostridia</taxon>
        <taxon>Lachnospirales</taxon>
        <taxon>Anaerotignaceae</taxon>
        <taxon>Anaerotignum</taxon>
    </lineage>
</organism>
<keyword evidence="2" id="KW-1185">Reference proteome</keyword>
<dbReference type="EMBL" id="FRAH01000127">
    <property type="protein sequence ID" value="SHL52868.1"/>
    <property type="molecule type" value="Genomic_DNA"/>
</dbReference>
<gene>
    <name evidence="1" type="ORF">SAMN02745138_03549</name>
</gene>
<evidence type="ECO:0000313" key="1">
    <source>
        <dbReference type="EMBL" id="SHL52868.1"/>
    </source>
</evidence>
<accession>A0A1M7BCW1</accession>
<name>A0A1M7BCW1_9FIRM</name>
<reference evidence="1 2" key="1">
    <citation type="submission" date="2016-11" db="EMBL/GenBank/DDBJ databases">
        <authorList>
            <person name="Jaros S."/>
            <person name="Januszkiewicz K."/>
            <person name="Wedrychowicz H."/>
        </authorList>
    </citation>
    <scope>NUCLEOTIDE SEQUENCE [LARGE SCALE GENOMIC DNA]</scope>
    <source>
        <strain evidence="1 2">DSM 14214</strain>
    </source>
</reference>
<protein>
    <recommendedName>
        <fullName evidence="3">HTH cro/C1-type domain-containing protein</fullName>
    </recommendedName>
</protein>
<dbReference type="Proteomes" id="UP000183975">
    <property type="component" value="Unassembled WGS sequence"/>
</dbReference>
<sequence length="147" mass="17053">MEEKSTSKLMEILKHTKKAELSALQDDMTVQSHSFITYMDQLIQQRNLKRQDIFQKADMPQKYGYKLLNGESHTKDRDKLLRIFIAMGMNLKEVQRALALYGMPGLYPKKQRDAIFIIAFNEGITSVDTVNSWLQEYGETELTRSAD</sequence>
<proteinExistence type="predicted"/>
<dbReference type="AlphaFoldDB" id="A0A1M7BCW1"/>
<evidence type="ECO:0008006" key="3">
    <source>
        <dbReference type="Google" id="ProtNLM"/>
    </source>
</evidence>